<dbReference type="eggNOG" id="KOG3656">
    <property type="taxonomic scope" value="Eukaryota"/>
</dbReference>
<evidence type="ECO:0000313" key="13">
    <source>
        <dbReference type="EnsemblMetazoa" id="HelroP67040"/>
    </source>
</evidence>
<comment type="similarity">
    <text evidence="2 9">Belongs to the G-protein coupled receptor 1 family.</text>
</comment>
<keyword evidence="8 9" id="KW-0807">Transducer</keyword>
<reference evidence="14" key="1">
    <citation type="submission" date="2012-12" db="EMBL/GenBank/DDBJ databases">
        <authorList>
            <person name="Hellsten U."/>
            <person name="Grimwood J."/>
            <person name="Chapman J.A."/>
            <person name="Shapiro H."/>
            <person name="Aerts A."/>
            <person name="Otillar R.P."/>
            <person name="Terry A.Y."/>
            <person name="Boore J.L."/>
            <person name="Simakov O."/>
            <person name="Marletaz F."/>
            <person name="Cho S.-J."/>
            <person name="Edsinger-Gonzales E."/>
            <person name="Havlak P."/>
            <person name="Kuo D.-H."/>
            <person name="Larsson T."/>
            <person name="Lv J."/>
            <person name="Arendt D."/>
            <person name="Savage R."/>
            <person name="Osoegawa K."/>
            <person name="de Jong P."/>
            <person name="Lindberg D.R."/>
            <person name="Seaver E.C."/>
            <person name="Weisblat D.A."/>
            <person name="Putnam N.H."/>
            <person name="Grigoriev I.V."/>
            <person name="Rokhsar D.S."/>
        </authorList>
    </citation>
    <scope>NUCLEOTIDE SEQUENCE</scope>
</reference>
<sequence>MKFELATEISLIGAYLMLILFGAFGNGLVCYVVLANCHMRTPRNLLILNLATSDLILCVFTQPFNLLKASTKTWRLGAVMCKLVPMTAGTNVFVSTFSITAIALDRFRLIVRPTDKDLLLQPMWSAAVLLCIWMFSLLLASPSLILNIIKHNKEAVPWLCLNEICLEDPEYARLKSAYSVVSMLIQYILPIIVLSVAHARICNKLQHRMNNSTQMQPFSNSTLTTDRSVKARQRRADRERKINRLLVMIAVVFAASWMPLNIINIIADFNQDVIESFDKSGIIFAVCHLLALLSACANPVLYGWLNENFQREFKRILCTNKCMKKINNNANNGKCGQLC</sequence>
<dbReference type="SMART" id="SM01381">
    <property type="entry name" value="7TM_GPCR_Srsx"/>
    <property type="match status" value="1"/>
</dbReference>
<dbReference type="GeneID" id="20214004"/>
<dbReference type="PROSITE" id="PS00237">
    <property type="entry name" value="G_PROTEIN_RECEP_F1_1"/>
    <property type="match status" value="1"/>
</dbReference>
<dbReference type="EnsemblMetazoa" id="HelroT67040">
    <property type="protein sequence ID" value="HelroP67040"/>
    <property type="gene ID" value="HelroG67040"/>
</dbReference>
<reference evidence="12 14" key="2">
    <citation type="journal article" date="2013" name="Nature">
        <title>Insights into bilaterian evolution from three spiralian genomes.</title>
        <authorList>
            <person name="Simakov O."/>
            <person name="Marletaz F."/>
            <person name="Cho S.J."/>
            <person name="Edsinger-Gonzales E."/>
            <person name="Havlak P."/>
            <person name="Hellsten U."/>
            <person name="Kuo D.H."/>
            <person name="Larsson T."/>
            <person name="Lv J."/>
            <person name="Arendt D."/>
            <person name="Savage R."/>
            <person name="Osoegawa K."/>
            <person name="de Jong P."/>
            <person name="Grimwood J."/>
            <person name="Chapman J.A."/>
            <person name="Shapiro H."/>
            <person name="Aerts A."/>
            <person name="Otillar R.P."/>
            <person name="Terry A.Y."/>
            <person name="Boore J.L."/>
            <person name="Grigoriev I.V."/>
            <person name="Lindberg D.R."/>
            <person name="Seaver E.C."/>
            <person name="Weisblat D.A."/>
            <person name="Putnam N.H."/>
            <person name="Rokhsar D.S."/>
        </authorList>
    </citation>
    <scope>NUCLEOTIDE SEQUENCE</scope>
</reference>
<evidence type="ECO:0000256" key="8">
    <source>
        <dbReference type="ARBA" id="ARBA00023224"/>
    </source>
</evidence>
<feature type="transmembrane region" description="Helical" evidence="10">
    <location>
        <begin position="46"/>
        <end position="64"/>
    </location>
</feature>
<evidence type="ECO:0000256" key="4">
    <source>
        <dbReference type="ARBA" id="ARBA00022989"/>
    </source>
</evidence>
<dbReference type="PANTHER" id="PTHR24235:SF12">
    <property type="entry name" value="G-PROTEIN COUPLED RECEPTORS FAMILY 1 PROFILE DOMAIN-CONTAINING PROTEIN"/>
    <property type="match status" value="1"/>
</dbReference>
<feature type="transmembrane region" description="Helical" evidence="10">
    <location>
        <begin position="84"/>
        <end position="104"/>
    </location>
</feature>
<dbReference type="PROSITE" id="PS50262">
    <property type="entry name" value="G_PROTEIN_RECEP_F1_2"/>
    <property type="match status" value="1"/>
</dbReference>
<evidence type="ECO:0000256" key="1">
    <source>
        <dbReference type="ARBA" id="ARBA00004141"/>
    </source>
</evidence>
<dbReference type="PRINTS" id="PR01012">
    <property type="entry name" value="NRPEPTIDEYR"/>
</dbReference>
<organism evidence="13 14">
    <name type="scientific">Helobdella robusta</name>
    <name type="common">Californian leech</name>
    <dbReference type="NCBI Taxonomy" id="6412"/>
    <lineage>
        <taxon>Eukaryota</taxon>
        <taxon>Metazoa</taxon>
        <taxon>Spiralia</taxon>
        <taxon>Lophotrochozoa</taxon>
        <taxon>Annelida</taxon>
        <taxon>Clitellata</taxon>
        <taxon>Hirudinea</taxon>
        <taxon>Rhynchobdellida</taxon>
        <taxon>Glossiphoniidae</taxon>
        <taxon>Helobdella</taxon>
    </lineage>
</organism>
<dbReference type="InParanoid" id="T1FYV6"/>
<feature type="transmembrane region" description="Helical" evidence="10">
    <location>
        <begin position="12"/>
        <end position="34"/>
    </location>
</feature>
<dbReference type="HOGENOM" id="CLU_009579_6_3_1"/>
<evidence type="ECO:0000256" key="10">
    <source>
        <dbReference type="SAM" id="Phobius"/>
    </source>
</evidence>
<feature type="transmembrane region" description="Helical" evidence="10">
    <location>
        <begin position="282"/>
        <end position="305"/>
    </location>
</feature>
<evidence type="ECO:0000256" key="3">
    <source>
        <dbReference type="ARBA" id="ARBA00022692"/>
    </source>
</evidence>
<dbReference type="InterPro" id="IPR017452">
    <property type="entry name" value="GPCR_Rhodpsn_7TM"/>
</dbReference>
<dbReference type="InterPro" id="IPR000276">
    <property type="entry name" value="GPCR_Rhodpsn"/>
</dbReference>
<comment type="subcellular location">
    <subcellularLocation>
        <location evidence="1">Membrane</location>
        <topology evidence="1">Multi-pass membrane protein</topology>
    </subcellularLocation>
</comment>
<dbReference type="CTD" id="20214004"/>
<proteinExistence type="inferred from homology"/>
<accession>T1FYV6</accession>
<dbReference type="STRING" id="6412.T1FYV6"/>
<evidence type="ECO:0000256" key="7">
    <source>
        <dbReference type="ARBA" id="ARBA00023170"/>
    </source>
</evidence>
<evidence type="ECO:0000259" key="11">
    <source>
        <dbReference type="PROSITE" id="PS50262"/>
    </source>
</evidence>
<keyword evidence="3 9" id="KW-0812">Transmembrane</keyword>
<dbReference type="FunCoup" id="T1FYV6">
    <property type="interactions" value="67"/>
</dbReference>
<dbReference type="KEGG" id="hro:HELRODRAFT_67040"/>
<evidence type="ECO:0000313" key="14">
    <source>
        <dbReference type="Proteomes" id="UP000015101"/>
    </source>
</evidence>
<feature type="domain" description="G-protein coupled receptors family 1 profile" evidence="11">
    <location>
        <begin position="25"/>
        <end position="302"/>
    </location>
</feature>
<reference evidence="13" key="3">
    <citation type="submission" date="2015-06" db="UniProtKB">
        <authorList>
            <consortium name="EnsemblMetazoa"/>
        </authorList>
    </citation>
    <scope>IDENTIFICATION</scope>
</reference>
<dbReference type="PANTHER" id="PTHR24235">
    <property type="entry name" value="NEUROPEPTIDE Y RECEPTOR"/>
    <property type="match status" value="1"/>
</dbReference>
<feature type="transmembrane region" description="Helical" evidence="10">
    <location>
        <begin position="124"/>
        <end position="149"/>
    </location>
</feature>
<dbReference type="RefSeq" id="XP_009022518.1">
    <property type="nucleotide sequence ID" value="XM_009024270.1"/>
</dbReference>
<keyword evidence="6 10" id="KW-0472">Membrane</keyword>
<dbReference type="Proteomes" id="UP000015101">
    <property type="component" value="Unassembled WGS sequence"/>
</dbReference>
<gene>
    <name evidence="13" type="primary">20214004</name>
    <name evidence="12" type="ORF">HELRODRAFT_67040</name>
</gene>
<keyword evidence="4 10" id="KW-1133">Transmembrane helix</keyword>
<dbReference type="EMBL" id="KB097143">
    <property type="protein sequence ID" value="ESN99278.1"/>
    <property type="molecule type" value="Genomic_DNA"/>
</dbReference>
<keyword evidence="7 9" id="KW-0675">Receptor</keyword>
<dbReference type="Pfam" id="PF00001">
    <property type="entry name" value="7tm_1"/>
    <property type="match status" value="1"/>
</dbReference>
<keyword evidence="5 9" id="KW-0297">G-protein coupled receptor</keyword>
<dbReference type="Gene3D" id="1.20.1070.10">
    <property type="entry name" value="Rhodopsin 7-helix transmembrane proteins"/>
    <property type="match status" value="1"/>
</dbReference>
<dbReference type="SUPFAM" id="SSF81321">
    <property type="entry name" value="Family A G protein-coupled receptor-like"/>
    <property type="match status" value="1"/>
</dbReference>
<dbReference type="EMBL" id="AMQM01001179">
    <property type="status" value="NOT_ANNOTATED_CDS"/>
    <property type="molecule type" value="Genomic_DNA"/>
</dbReference>
<name>T1FYV6_HELRO</name>
<feature type="transmembrane region" description="Helical" evidence="10">
    <location>
        <begin position="177"/>
        <end position="199"/>
    </location>
</feature>
<dbReference type="OrthoDB" id="9046662at2759"/>
<evidence type="ECO:0000256" key="9">
    <source>
        <dbReference type="RuleBase" id="RU000688"/>
    </source>
</evidence>
<dbReference type="PRINTS" id="PR00237">
    <property type="entry name" value="GPCRRHODOPSN"/>
</dbReference>
<dbReference type="EMBL" id="AMQM01001178">
    <property type="status" value="NOT_ANNOTATED_CDS"/>
    <property type="molecule type" value="Genomic_DNA"/>
</dbReference>
<dbReference type="GO" id="GO:0016020">
    <property type="term" value="C:membrane"/>
    <property type="evidence" value="ECO:0007669"/>
    <property type="project" value="UniProtKB-SubCell"/>
</dbReference>
<keyword evidence="14" id="KW-1185">Reference proteome</keyword>
<evidence type="ECO:0000313" key="12">
    <source>
        <dbReference type="EMBL" id="ESN99278.1"/>
    </source>
</evidence>
<feature type="transmembrane region" description="Helical" evidence="10">
    <location>
        <begin position="242"/>
        <end position="262"/>
    </location>
</feature>
<dbReference type="AlphaFoldDB" id="T1FYV6"/>
<evidence type="ECO:0000256" key="6">
    <source>
        <dbReference type="ARBA" id="ARBA00023136"/>
    </source>
</evidence>
<dbReference type="GO" id="GO:0004983">
    <property type="term" value="F:neuropeptide Y receptor activity"/>
    <property type="evidence" value="ECO:0007669"/>
    <property type="project" value="InterPro"/>
</dbReference>
<evidence type="ECO:0000256" key="5">
    <source>
        <dbReference type="ARBA" id="ARBA00023040"/>
    </source>
</evidence>
<dbReference type="InterPro" id="IPR000611">
    <property type="entry name" value="NPY_rcpt"/>
</dbReference>
<evidence type="ECO:0000256" key="2">
    <source>
        <dbReference type="ARBA" id="ARBA00010663"/>
    </source>
</evidence>
<protein>
    <recommendedName>
        <fullName evidence="11">G-protein coupled receptors family 1 profile domain-containing protein</fullName>
    </recommendedName>
</protein>
<dbReference type="CDD" id="cd15203">
    <property type="entry name" value="7tmA_NPYR-like"/>
    <property type="match status" value="1"/>
</dbReference>
<dbReference type="OMA" id="RMKRTNR"/>